<evidence type="ECO:0008006" key="3">
    <source>
        <dbReference type="Google" id="ProtNLM"/>
    </source>
</evidence>
<dbReference type="Proteomes" id="UP000298663">
    <property type="component" value="Chromosome X"/>
</dbReference>
<reference evidence="1 2" key="1">
    <citation type="journal article" date="2015" name="Genome Biol.">
        <title>Comparative genomics of Steinernema reveals deeply conserved gene regulatory networks.</title>
        <authorList>
            <person name="Dillman A.R."/>
            <person name="Macchietto M."/>
            <person name="Porter C.F."/>
            <person name="Rogers A."/>
            <person name="Williams B."/>
            <person name="Antoshechkin I."/>
            <person name="Lee M.M."/>
            <person name="Goodwin Z."/>
            <person name="Lu X."/>
            <person name="Lewis E.E."/>
            <person name="Goodrich-Blair H."/>
            <person name="Stock S.P."/>
            <person name="Adams B.J."/>
            <person name="Sternberg P.W."/>
            <person name="Mortazavi A."/>
        </authorList>
    </citation>
    <scope>NUCLEOTIDE SEQUENCE [LARGE SCALE GENOMIC DNA]</scope>
    <source>
        <strain evidence="1 2">ALL</strain>
    </source>
</reference>
<sequence>MTGVAPGLEQIRNRQRPVGAAGATESRERGGGVLGRGAAGIVPQFVRCASTYFGVAYMCTEQYDSLKLCMKSIRDCNSHDLYDTLSSGVAYMCEERRKVFEKLKTCMNGNLMEVYSMCNSDCNPHALIHGIIWKEIISHVFPFMRSLDNEFSMIGLNNGCNISKCLLHCVKGKYNDRCRGVLGSLLTEVIMRPFKTSFRKSRGTVAWLTWLLPGELSFQLQKHQGILDSGWRREANRRVVSGRRSQEVPDARSAAREFPVPGRAGARDTYRGAQTSFVNICNIMCIINRYFPCVSGRF</sequence>
<dbReference type="PANTHER" id="PTHR37442">
    <property type="entry name" value="F18A1.7 PROTEIN-RELATED"/>
    <property type="match status" value="1"/>
</dbReference>
<dbReference type="EMBL" id="AZBU02000001">
    <property type="protein sequence ID" value="TMS32953.1"/>
    <property type="molecule type" value="Genomic_DNA"/>
</dbReference>
<protein>
    <recommendedName>
        <fullName evidence="3">Chondroitin proteoglycan 4 domain-containing protein</fullName>
    </recommendedName>
</protein>
<dbReference type="STRING" id="34508.A0A4V6I769"/>
<keyword evidence="2" id="KW-1185">Reference proteome</keyword>
<dbReference type="InterPro" id="IPR053123">
    <property type="entry name" value="CPG4-like"/>
</dbReference>
<dbReference type="EMBL" id="CM016762">
    <property type="protein sequence ID" value="TMS32953.1"/>
    <property type="molecule type" value="Genomic_DNA"/>
</dbReference>
<dbReference type="OrthoDB" id="5854862at2759"/>
<dbReference type="AlphaFoldDB" id="A0A4V6I769"/>
<evidence type="ECO:0000313" key="1">
    <source>
        <dbReference type="EMBL" id="TMS32953.1"/>
    </source>
</evidence>
<evidence type="ECO:0000313" key="2">
    <source>
        <dbReference type="Proteomes" id="UP000298663"/>
    </source>
</evidence>
<comment type="caution">
    <text evidence="1">The sequence shown here is derived from an EMBL/GenBank/DDBJ whole genome shotgun (WGS) entry which is preliminary data.</text>
</comment>
<name>A0A4V6I769_STECR</name>
<organism evidence="1 2">
    <name type="scientific">Steinernema carpocapsae</name>
    <name type="common">Entomopathogenic nematode</name>
    <dbReference type="NCBI Taxonomy" id="34508"/>
    <lineage>
        <taxon>Eukaryota</taxon>
        <taxon>Metazoa</taxon>
        <taxon>Ecdysozoa</taxon>
        <taxon>Nematoda</taxon>
        <taxon>Chromadorea</taxon>
        <taxon>Rhabditida</taxon>
        <taxon>Tylenchina</taxon>
        <taxon>Panagrolaimomorpha</taxon>
        <taxon>Strongyloidoidea</taxon>
        <taxon>Steinernematidae</taxon>
        <taxon>Steinernema</taxon>
    </lineage>
</organism>
<accession>A0A4V6I769</accession>
<dbReference type="PANTHER" id="PTHR37442:SF2">
    <property type="entry name" value="CHONDROITIN PROTEOGLYCAN 4"/>
    <property type="match status" value="1"/>
</dbReference>
<proteinExistence type="predicted"/>
<gene>
    <name evidence="1" type="ORF">L596_000740</name>
</gene>
<reference evidence="1 2" key="2">
    <citation type="journal article" date="2019" name="G3 (Bethesda)">
        <title>Hybrid Assembly of the Genome of the Entomopathogenic Nematode Steinernema carpocapsae Identifies the X-Chromosome.</title>
        <authorList>
            <person name="Serra L."/>
            <person name="Macchietto M."/>
            <person name="Macias-Munoz A."/>
            <person name="McGill C.J."/>
            <person name="Rodriguez I.M."/>
            <person name="Rodriguez B."/>
            <person name="Murad R."/>
            <person name="Mortazavi A."/>
        </authorList>
    </citation>
    <scope>NUCLEOTIDE SEQUENCE [LARGE SCALE GENOMIC DNA]</scope>
    <source>
        <strain evidence="1 2">ALL</strain>
    </source>
</reference>